<name>A0A3N4HRT9_ASCIM</name>
<evidence type="ECO:0000256" key="4">
    <source>
        <dbReference type="ARBA" id="ARBA00010883"/>
    </source>
</evidence>
<dbReference type="SUPFAM" id="SSF64268">
    <property type="entry name" value="PX domain"/>
    <property type="match status" value="1"/>
</dbReference>
<reference evidence="12 13" key="1">
    <citation type="journal article" date="2018" name="Nat. Ecol. Evol.">
        <title>Pezizomycetes genomes reveal the molecular basis of ectomycorrhizal truffle lifestyle.</title>
        <authorList>
            <person name="Murat C."/>
            <person name="Payen T."/>
            <person name="Noel B."/>
            <person name="Kuo A."/>
            <person name="Morin E."/>
            <person name="Chen J."/>
            <person name="Kohler A."/>
            <person name="Krizsan K."/>
            <person name="Balestrini R."/>
            <person name="Da Silva C."/>
            <person name="Montanini B."/>
            <person name="Hainaut M."/>
            <person name="Levati E."/>
            <person name="Barry K.W."/>
            <person name="Belfiori B."/>
            <person name="Cichocki N."/>
            <person name="Clum A."/>
            <person name="Dockter R.B."/>
            <person name="Fauchery L."/>
            <person name="Guy J."/>
            <person name="Iotti M."/>
            <person name="Le Tacon F."/>
            <person name="Lindquist E.A."/>
            <person name="Lipzen A."/>
            <person name="Malagnac F."/>
            <person name="Mello A."/>
            <person name="Molinier V."/>
            <person name="Miyauchi S."/>
            <person name="Poulain J."/>
            <person name="Riccioni C."/>
            <person name="Rubini A."/>
            <person name="Sitrit Y."/>
            <person name="Splivallo R."/>
            <person name="Traeger S."/>
            <person name="Wang M."/>
            <person name="Zifcakova L."/>
            <person name="Wipf D."/>
            <person name="Zambonelli A."/>
            <person name="Paolocci F."/>
            <person name="Nowrousian M."/>
            <person name="Ottonello S."/>
            <person name="Baldrian P."/>
            <person name="Spatafora J.W."/>
            <person name="Henrissat B."/>
            <person name="Nagy L.G."/>
            <person name="Aury J.M."/>
            <person name="Wincker P."/>
            <person name="Grigoriev I.V."/>
            <person name="Bonfante P."/>
            <person name="Martin F.M."/>
        </authorList>
    </citation>
    <scope>NUCLEOTIDE SEQUENCE [LARGE SCALE GENOMIC DNA]</scope>
    <source>
        <strain evidence="12 13">RN42</strain>
    </source>
</reference>
<feature type="domain" description="PX" evidence="11">
    <location>
        <begin position="358"/>
        <end position="473"/>
    </location>
</feature>
<dbReference type="Pfam" id="PF00787">
    <property type="entry name" value="PX"/>
    <property type="match status" value="1"/>
</dbReference>
<keyword evidence="6" id="KW-0813">Transport</keyword>
<dbReference type="AlphaFoldDB" id="A0A3N4HRT9"/>
<feature type="region of interest" description="Disordered" evidence="10">
    <location>
        <begin position="170"/>
        <end position="293"/>
    </location>
</feature>
<dbReference type="SMART" id="SM00312">
    <property type="entry name" value="PX"/>
    <property type="match status" value="1"/>
</dbReference>
<comment type="subcellular location">
    <subcellularLocation>
        <location evidence="3">Cytoplasm</location>
    </subcellularLocation>
    <subcellularLocation>
        <location evidence="2">Membrane</location>
        <topology evidence="2">Peripheral membrane protein</topology>
        <orientation evidence="2">Cytoplasmic side</orientation>
    </subcellularLocation>
</comment>
<accession>A0A3N4HRT9</accession>
<dbReference type="InterPro" id="IPR027267">
    <property type="entry name" value="AH/BAR_dom_sf"/>
</dbReference>
<evidence type="ECO:0000256" key="3">
    <source>
        <dbReference type="ARBA" id="ARBA00004496"/>
    </source>
</evidence>
<evidence type="ECO:0000256" key="5">
    <source>
        <dbReference type="ARBA" id="ARBA00014268"/>
    </source>
</evidence>
<dbReference type="GO" id="GO:0005829">
    <property type="term" value="C:cytosol"/>
    <property type="evidence" value="ECO:0007669"/>
    <property type="project" value="GOC"/>
</dbReference>
<dbReference type="PANTHER" id="PTHR47554">
    <property type="entry name" value="SORTING NEXIN MVP1"/>
    <property type="match status" value="1"/>
</dbReference>
<dbReference type="InterPro" id="IPR028662">
    <property type="entry name" value="SNX8/Mvp1"/>
</dbReference>
<dbReference type="GO" id="GO:0005768">
    <property type="term" value="C:endosome"/>
    <property type="evidence" value="ECO:0007669"/>
    <property type="project" value="TreeGrafter"/>
</dbReference>
<proteinExistence type="inferred from homology"/>
<evidence type="ECO:0000256" key="1">
    <source>
        <dbReference type="ARBA" id="ARBA00002474"/>
    </source>
</evidence>
<comment type="similarity">
    <text evidence="4">Belongs to the sorting nexin family.</text>
</comment>
<comment type="function">
    <text evidence="1">Required for vacuolar protein sorting.</text>
</comment>
<evidence type="ECO:0000256" key="9">
    <source>
        <dbReference type="ARBA" id="ARBA00023136"/>
    </source>
</evidence>
<keyword evidence="8" id="KW-0653">Protein transport</keyword>
<dbReference type="PANTHER" id="PTHR47554:SF1">
    <property type="entry name" value="SORTING NEXIN MVP1"/>
    <property type="match status" value="1"/>
</dbReference>
<dbReference type="GO" id="GO:0016020">
    <property type="term" value="C:membrane"/>
    <property type="evidence" value="ECO:0007669"/>
    <property type="project" value="UniProtKB-SubCell"/>
</dbReference>
<sequence>MSLFGDENTPPSDSPLTRNNGRPSMFDDDKRPGQSNPQPSLFDDEHHDSPWDFPAPRSARPRRGSAVIRTLLTAENAKIPQEYWDYFDSLAEAYSTGSGNVVGVDAIDRVFSEAGVAADARDAIWKILGERKESWTREEVWAVIAMVGLVIEGDDLGLDSVDDRRRDLPVPLLKGLQRPGKPAPSNESIRPSSGNSSGASNRTIPDRTTMTSPSTFAPPSPPRQQPMFKPQSLPEDDPWGAPSNTSTHPTVTTGILGPTVGPTPGLRSATTAPTNPDPKDNLHRTISALSDTEPDDLRAALSRGPAPRSNTWGDFGVPAIEENGFAATGERSSINGGFGSARPHIRSAASVGGTPTAEETVNIQVLPEKEGVFMFQHRNYQVTSVRRNVRVVRRYSDFVWLLECLHKRYPFRALPLLPPKALTVNATPLLASTSFLDRRRRGLIRFSNFLVRHPILSKEQLVVMFFTVPTELAVWRKQANLSLTDEFDTRTLPPTLEPSLPPDLLSLFETVRSGVKKSAELYISLCALLDRLIKRNEGLSQDYHRLTILLNSLTDLSDATYAVDNNECPLLNDGLNTVATSYTQARQLLEEEARAWEEGVLEDLKRQRDALVGMRELFDRKDRLSADNRLTLEKRIQANTKKLNTPRPQPMPEVERVKLEEAIKKDRLEIVKLKERQVWIKATVLEEVRIFKGTVYQVGRLHREWGRERVKFAELGGGVWRGMCEGLEGMPEEG</sequence>
<dbReference type="EMBL" id="ML119781">
    <property type="protein sequence ID" value="RPA74751.1"/>
    <property type="molecule type" value="Genomic_DNA"/>
</dbReference>
<evidence type="ECO:0000256" key="7">
    <source>
        <dbReference type="ARBA" id="ARBA00022490"/>
    </source>
</evidence>
<evidence type="ECO:0000259" key="11">
    <source>
        <dbReference type="PROSITE" id="PS50195"/>
    </source>
</evidence>
<dbReference type="FunFam" id="3.30.1520.10:FF:000037">
    <property type="entry name" value="Sorting nexin mvp-1"/>
    <property type="match status" value="1"/>
</dbReference>
<dbReference type="GO" id="GO:0006623">
    <property type="term" value="P:protein targeting to vacuole"/>
    <property type="evidence" value="ECO:0007669"/>
    <property type="project" value="TreeGrafter"/>
</dbReference>
<feature type="region of interest" description="Disordered" evidence="10">
    <location>
        <begin position="1"/>
        <end position="60"/>
    </location>
</feature>
<evidence type="ECO:0000256" key="6">
    <source>
        <dbReference type="ARBA" id="ARBA00022448"/>
    </source>
</evidence>
<dbReference type="Gene3D" id="1.20.1270.60">
    <property type="entry name" value="Arfaptin homology (AH) domain/BAR domain"/>
    <property type="match status" value="1"/>
</dbReference>
<feature type="compositionally biased region" description="Polar residues" evidence="10">
    <location>
        <begin position="9"/>
        <end position="22"/>
    </location>
</feature>
<dbReference type="InterPro" id="IPR001683">
    <property type="entry name" value="PX_dom"/>
</dbReference>
<feature type="compositionally biased region" description="Polar residues" evidence="10">
    <location>
        <begin position="242"/>
        <end position="253"/>
    </location>
</feature>
<dbReference type="PROSITE" id="PS50195">
    <property type="entry name" value="PX"/>
    <property type="match status" value="1"/>
</dbReference>
<evidence type="ECO:0000256" key="8">
    <source>
        <dbReference type="ARBA" id="ARBA00022927"/>
    </source>
</evidence>
<evidence type="ECO:0000313" key="13">
    <source>
        <dbReference type="Proteomes" id="UP000275078"/>
    </source>
</evidence>
<gene>
    <name evidence="12" type="ORF">BJ508DRAFT_215102</name>
</gene>
<evidence type="ECO:0000313" key="12">
    <source>
        <dbReference type="EMBL" id="RPA74751.1"/>
    </source>
</evidence>
<dbReference type="GO" id="GO:0032266">
    <property type="term" value="F:phosphatidylinositol-3-phosphate binding"/>
    <property type="evidence" value="ECO:0007669"/>
    <property type="project" value="TreeGrafter"/>
</dbReference>
<keyword evidence="9" id="KW-0472">Membrane</keyword>
<dbReference type="GO" id="GO:0042147">
    <property type="term" value="P:retrograde transport, endosome to Golgi"/>
    <property type="evidence" value="ECO:0007669"/>
    <property type="project" value="InterPro"/>
</dbReference>
<dbReference type="InterPro" id="IPR036871">
    <property type="entry name" value="PX_dom_sf"/>
</dbReference>
<dbReference type="Gene3D" id="3.30.1520.10">
    <property type="entry name" value="Phox-like domain"/>
    <property type="match status" value="1"/>
</dbReference>
<dbReference type="Proteomes" id="UP000275078">
    <property type="component" value="Unassembled WGS sequence"/>
</dbReference>
<dbReference type="Pfam" id="PF19566">
    <property type="entry name" value="Snx8_BAR_dom"/>
    <property type="match status" value="1"/>
</dbReference>
<evidence type="ECO:0000256" key="2">
    <source>
        <dbReference type="ARBA" id="ARBA00004287"/>
    </source>
</evidence>
<keyword evidence="7" id="KW-0963">Cytoplasm</keyword>
<dbReference type="InterPro" id="IPR045734">
    <property type="entry name" value="Snx8_BAR_dom"/>
</dbReference>
<evidence type="ECO:0000256" key="10">
    <source>
        <dbReference type="SAM" id="MobiDB-lite"/>
    </source>
</evidence>
<protein>
    <recommendedName>
        <fullName evidence="5">Sorting nexin MVP1</fullName>
    </recommendedName>
</protein>
<dbReference type="OrthoDB" id="10064318at2759"/>
<organism evidence="12 13">
    <name type="scientific">Ascobolus immersus RN42</name>
    <dbReference type="NCBI Taxonomy" id="1160509"/>
    <lineage>
        <taxon>Eukaryota</taxon>
        <taxon>Fungi</taxon>
        <taxon>Dikarya</taxon>
        <taxon>Ascomycota</taxon>
        <taxon>Pezizomycotina</taxon>
        <taxon>Pezizomycetes</taxon>
        <taxon>Pezizales</taxon>
        <taxon>Ascobolaceae</taxon>
        <taxon>Ascobolus</taxon>
    </lineage>
</organism>
<keyword evidence="13" id="KW-1185">Reference proteome</keyword>
<feature type="compositionally biased region" description="Polar residues" evidence="10">
    <location>
        <begin position="185"/>
        <end position="203"/>
    </location>
</feature>
<dbReference type="STRING" id="1160509.A0A3N4HRT9"/>
<dbReference type="CDD" id="cd07597">
    <property type="entry name" value="BAR_SNX8"/>
    <property type="match status" value="1"/>
</dbReference>